<dbReference type="EMBL" id="PHAH01000012">
    <property type="protein sequence ID" value="PKM88709.1"/>
    <property type="molecule type" value="Genomic_DNA"/>
</dbReference>
<accession>A0A2N2E1U6</accession>
<evidence type="ECO:0000256" key="1">
    <source>
        <dbReference type="SAM" id="MobiDB-lite"/>
    </source>
</evidence>
<feature type="region of interest" description="Disordered" evidence="1">
    <location>
        <begin position="91"/>
        <end position="111"/>
    </location>
</feature>
<gene>
    <name evidence="2" type="ORF">CVU83_01265</name>
</gene>
<proteinExistence type="predicted"/>
<organism evidence="2 3">
    <name type="scientific">Candidatus Falkowbacteria bacterium HGW-Falkowbacteria-2</name>
    <dbReference type="NCBI Taxonomy" id="2013769"/>
    <lineage>
        <taxon>Bacteria</taxon>
        <taxon>Candidatus Falkowiibacteriota</taxon>
    </lineage>
</organism>
<sequence length="111" mass="12959">MAKKKKRSTYWFVKPLDPFTNESLANQLSKTIDVVETMELQVGDKVIKDLYLVPDYHTVSQLYSGSDRFKFKVFCRQGSHGIVSEWKFGDGQYHKKGTRKPRRQKKNESVV</sequence>
<evidence type="ECO:0000313" key="3">
    <source>
        <dbReference type="Proteomes" id="UP000233325"/>
    </source>
</evidence>
<comment type="caution">
    <text evidence="2">The sequence shown here is derived from an EMBL/GenBank/DDBJ whole genome shotgun (WGS) entry which is preliminary data.</text>
</comment>
<dbReference type="AlphaFoldDB" id="A0A2N2E1U6"/>
<name>A0A2N2E1U6_9BACT</name>
<feature type="compositionally biased region" description="Basic residues" evidence="1">
    <location>
        <begin position="94"/>
        <end position="105"/>
    </location>
</feature>
<evidence type="ECO:0000313" key="2">
    <source>
        <dbReference type="EMBL" id="PKM88709.1"/>
    </source>
</evidence>
<reference evidence="2 3" key="1">
    <citation type="journal article" date="2017" name="ISME J.">
        <title>Potential for microbial H2 and metal transformations associated with novel bacteria and archaea in deep terrestrial subsurface sediments.</title>
        <authorList>
            <person name="Hernsdorf A.W."/>
            <person name="Amano Y."/>
            <person name="Miyakawa K."/>
            <person name="Ise K."/>
            <person name="Suzuki Y."/>
            <person name="Anantharaman K."/>
            <person name="Probst A."/>
            <person name="Burstein D."/>
            <person name="Thomas B.C."/>
            <person name="Banfield J.F."/>
        </authorList>
    </citation>
    <scope>NUCLEOTIDE SEQUENCE [LARGE SCALE GENOMIC DNA]</scope>
    <source>
        <strain evidence="2">HGW-Falkowbacteria-2</strain>
    </source>
</reference>
<dbReference type="Proteomes" id="UP000233325">
    <property type="component" value="Unassembled WGS sequence"/>
</dbReference>
<protein>
    <submittedName>
        <fullName evidence="2">Uncharacterized protein</fullName>
    </submittedName>
</protein>